<organism evidence="7 8">
    <name type="scientific">Massilia aerilata</name>
    <dbReference type="NCBI Taxonomy" id="453817"/>
    <lineage>
        <taxon>Bacteria</taxon>
        <taxon>Pseudomonadati</taxon>
        <taxon>Pseudomonadota</taxon>
        <taxon>Betaproteobacteria</taxon>
        <taxon>Burkholderiales</taxon>
        <taxon>Oxalobacteraceae</taxon>
        <taxon>Telluria group</taxon>
        <taxon>Massilia</taxon>
    </lineage>
</organism>
<dbReference type="PRINTS" id="PR00813">
    <property type="entry name" value="BCTERIALGSPG"/>
</dbReference>
<comment type="caution">
    <text evidence="7">The sequence shown here is derived from an EMBL/GenBank/DDBJ whole genome shotgun (WGS) entry which is preliminary data.</text>
</comment>
<dbReference type="InterPro" id="IPR000983">
    <property type="entry name" value="Bac_GSPG_pilin"/>
</dbReference>
<dbReference type="PANTHER" id="PTHR30093:SF44">
    <property type="entry name" value="TYPE II SECRETION SYSTEM CORE PROTEIN G"/>
    <property type="match status" value="1"/>
</dbReference>
<dbReference type="PROSITE" id="PS00409">
    <property type="entry name" value="PROKAR_NTER_METHYL"/>
    <property type="match status" value="1"/>
</dbReference>
<dbReference type="Gene3D" id="3.30.700.10">
    <property type="entry name" value="Glycoprotein, Type 4 Pilin"/>
    <property type="match status" value="1"/>
</dbReference>
<dbReference type="RefSeq" id="WP_379777107.1">
    <property type="nucleotide sequence ID" value="NZ_JBHSMZ010000026.1"/>
</dbReference>
<dbReference type="Pfam" id="PF07963">
    <property type="entry name" value="N_methyl"/>
    <property type="match status" value="1"/>
</dbReference>
<dbReference type="Proteomes" id="UP001596086">
    <property type="component" value="Unassembled WGS sequence"/>
</dbReference>
<keyword evidence="3 6" id="KW-0812">Transmembrane</keyword>
<evidence type="ECO:0000256" key="4">
    <source>
        <dbReference type="ARBA" id="ARBA00022989"/>
    </source>
</evidence>
<protein>
    <submittedName>
        <fullName evidence="7">Prepilin-type N-terminal cleavage/methylation domain-containing protein</fullName>
    </submittedName>
</protein>
<keyword evidence="5 6" id="KW-0472">Membrane</keyword>
<dbReference type="SUPFAM" id="SSF54523">
    <property type="entry name" value="Pili subunits"/>
    <property type="match status" value="1"/>
</dbReference>
<accession>A0ABW0S732</accession>
<evidence type="ECO:0000313" key="8">
    <source>
        <dbReference type="Proteomes" id="UP001596086"/>
    </source>
</evidence>
<keyword evidence="2" id="KW-0488">Methylation</keyword>
<proteinExistence type="predicted"/>
<keyword evidence="4 6" id="KW-1133">Transmembrane helix</keyword>
<dbReference type="InterPro" id="IPR012902">
    <property type="entry name" value="N_methyl_site"/>
</dbReference>
<keyword evidence="8" id="KW-1185">Reference proteome</keyword>
<feature type="transmembrane region" description="Helical" evidence="6">
    <location>
        <begin position="12"/>
        <end position="33"/>
    </location>
</feature>
<name>A0ABW0S732_9BURK</name>
<dbReference type="EMBL" id="JBHSMZ010000026">
    <property type="protein sequence ID" value="MFC5552040.1"/>
    <property type="molecule type" value="Genomic_DNA"/>
</dbReference>
<evidence type="ECO:0000256" key="5">
    <source>
        <dbReference type="ARBA" id="ARBA00023136"/>
    </source>
</evidence>
<dbReference type="PANTHER" id="PTHR30093">
    <property type="entry name" value="GENERAL SECRETION PATHWAY PROTEIN G"/>
    <property type="match status" value="1"/>
</dbReference>
<dbReference type="NCBIfam" id="TIGR02532">
    <property type="entry name" value="IV_pilin_GFxxxE"/>
    <property type="match status" value="1"/>
</dbReference>
<evidence type="ECO:0000256" key="6">
    <source>
        <dbReference type="SAM" id="Phobius"/>
    </source>
</evidence>
<dbReference type="InterPro" id="IPR045584">
    <property type="entry name" value="Pilin-like"/>
</dbReference>
<comment type="subcellular location">
    <subcellularLocation>
        <location evidence="1">Membrane</location>
        <topology evidence="1">Single-pass membrane protein</topology>
    </subcellularLocation>
</comment>
<evidence type="ECO:0000313" key="7">
    <source>
        <dbReference type="EMBL" id="MFC5552040.1"/>
    </source>
</evidence>
<sequence length="186" mass="19788">MTTILRRSAAKGFTLIELLIVVIIIAILAAIAIPQFSNTSGDAQESAAIANLTTMRSAVELYRVQHNNTYPSKFAATGTAPECKGTAGAGKDGETGTFTEQMTMFTDLTGHACSTADPGYSYGPYMRAIPVEPVTNSADVAIATSDTDKLADATTTKGWRFVNLNGKLQINSDKVMRDGKTKLSEK</sequence>
<evidence type="ECO:0000256" key="2">
    <source>
        <dbReference type="ARBA" id="ARBA00022481"/>
    </source>
</evidence>
<reference evidence="8" key="1">
    <citation type="journal article" date="2019" name="Int. J. Syst. Evol. Microbiol.">
        <title>The Global Catalogue of Microorganisms (GCM) 10K type strain sequencing project: providing services to taxonomists for standard genome sequencing and annotation.</title>
        <authorList>
            <consortium name="The Broad Institute Genomics Platform"/>
            <consortium name="The Broad Institute Genome Sequencing Center for Infectious Disease"/>
            <person name="Wu L."/>
            <person name="Ma J."/>
        </authorList>
    </citation>
    <scope>NUCLEOTIDE SEQUENCE [LARGE SCALE GENOMIC DNA]</scope>
    <source>
        <strain evidence="8">CGMCC 4.5798</strain>
    </source>
</reference>
<evidence type="ECO:0000256" key="1">
    <source>
        <dbReference type="ARBA" id="ARBA00004167"/>
    </source>
</evidence>
<evidence type="ECO:0000256" key="3">
    <source>
        <dbReference type="ARBA" id="ARBA00022692"/>
    </source>
</evidence>
<gene>
    <name evidence="7" type="ORF">ACFPO9_26285</name>
</gene>